<evidence type="ECO:0000256" key="1">
    <source>
        <dbReference type="SAM" id="SignalP"/>
    </source>
</evidence>
<dbReference type="Proteomes" id="UP001283361">
    <property type="component" value="Unassembled WGS sequence"/>
</dbReference>
<organism evidence="3 4">
    <name type="scientific">Elysia crispata</name>
    <name type="common">lettuce slug</name>
    <dbReference type="NCBI Taxonomy" id="231223"/>
    <lineage>
        <taxon>Eukaryota</taxon>
        <taxon>Metazoa</taxon>
        <taxon>Spiralia</taxon>
        <taxon>Lophotrochozoa</taxon>
        <taxon>Mollusca</taxon>
        <taxon>Gastropoda</taxon>
        <taxon>Heterobranchia</taxon>
        <taxon>Euthyneura</taxon>
        <taxon>Panpulmonata</taxon>
        <taxon>Sacoglossa</taxon>
        <taxon>Placobranchoidea</taxon>
        <taxon>Plakobranchidae</taxon>
        <taxon>Elysia</taxon>
    </lineage>
</organism>
<evidence type="ECO:0000259" key="2">
    <source>
        <dbReference type="Pfam" id="PF16977"/>
    </source>
</evidence>
<accession>A0AAE1CQP1</accession>
<dbReference type="PANTHER" id="PTHR19324">
    <property type="entry name" value="PERFORIN-LIKE PROTEIN 1"/>
    <property type="match status" value="1"/>
</dbReference>
<feature type="signal peptide" evidence="1">
    <location>
        <begin position="1"/>
        <end position="22"/>
    </location>
</feature>
<proteinExistence type="predicted"/>
<dbReference type="Pfam" id="PF16977">
    <property type="entry name" value="ApeC"/>
    <property type="match status" value="1"/>
</dbReference>
<feature type="domain" description="Apextrin C-terminal" evidence="2">
    <location>
        <begin position="195"/>
        <end position="400"/>
    </location>
</feature>
<comment type="caution">
    <text evidence="3">The sequence shown here is derived from an EMBL/GenBank/DDBJ whole genome shotgun (WGS) entry which is preliminary data.</text>
</comment>
<keyword evidence="1" id="KW-0732">Signal</keyword>
<dbReference type="AlphaFoldDB" id="A0AAE1CQP1"/>
<feature type="chain" id="PRO_5042235410" description="Apextrin C-terminal domain-containing protein" evidence="1">
    <location>
        <begin position="23"/>
        <end position="403"/>
    </location>
</feature>
<dbReference type="InterPro" id="IPR031569">
    <property type="entry name" value="ApeC"/>
</dbReference>
<evidence type="ECO:0000313" key="3">
    <source>
        <dbReference type="EMBL" id="KAK3728715.1"/>
    </source>
</evidence>
<protein>
    <recommendedName>
        <fullName evidence="2">Apextrin C-terminal domain-containing protein</fullName>
    </recommendedName>
</protein>
<evidence type="ECO:0000313" key="4">
    <source>
        <dbReference type="Proteomes" id="UP001283361"/>
    </source>
</evidence>
<dbReference type="PANTHER" id="PTHR19324:SF33">
    <property type="entry name" value="MUCIN-5AC"/>
    <property type="match status" value="1"/>
</dbReference>
<dbReference type="EMBL" id="JAWDGP010007174">
    <property type="protein sequence ID" value="KAK3728715.1"/>
    <property type="molecule type" value="Genomic_DNA"/>
</dbReference>
<sequence length="403" mass="44787">MILNRFEVIFLAFLLALHPSLTLQNQNGFAFKLTVTPTSINRYTTNVMTLRCERNSDVQTKMAEIFRIRILKKSGSGWDLVAEQRDNENSPDVVGAVSATAGIQDGISNAFLQVTWDRINDDTFGAFKCVAMGFDVMANSVTENSAEIDVQESKNQNGPGANAKIGDLAKSGDRISRIEKRLNKVSSLLDSLIQWPGGFYALLQPKTGCPVDLAFFGGTHKFHKIHTESQSNPINIHSSAFSRMTRSQDGNNHFFTVEFCEVTRQFNTAEWPQGSFCIHKLYHESCPAGFTQGAVQLDDDDNEQAGEARNNVATSVNNPQFHFCCQNNGSASTPIQLPTSSPFLLYRFGGECQAVQGMTFSQEFLQIDTEDLLNLDNHSGSYPDVDRPAPSLMMFHLCYYTKL</sequence>
<gene>
    <name evidence="3" type="ORF">RRG08_041898</name>
</gene>
<keyword evidence="4" id="KW-1185">Reference proteome</keyword>
<reference evidence="3" key="1">
    <citation type="journal article" date="2023" name="G3 (Bethesda)">
        <title>A reference genome for the long-term kleptoplast-retaining sea slug Elysia crispata morphotype clarki.</title>
        <authorList>
            <person name="Eastman K.E."/>
            <person name="Pendleton A.L."/>
            <person name="Shaikh M.A."/>
            <person name="Suttiyut T."/>
            <person name="Ogas R."/>
            <person name="Tomko P."/>
            <person name="Gavelis G."/>
            <person name="Widhalm J.R."/>
            <person name="Wisecaver J.H."/>
        </authorList>
    </citation>
    <scope>NUCLEOTIDE SEQUENCE</scope>
    <source>
        <strain evidence="3">ECLA1</strain>
    </source>
</reference>
<name>A0AAE1CQP1_9GAST</name>